<feature type="binding site" evidence="8">
    <location>
        <position position="113"/>
    </location>
    <ligand>
        <name>ATP</name>
        <dbReference type="ChEBI" id="CHEBI:30616"/>
    </ligand>
</feature>
<comment type="catalytic activity">
    <reaction evidence="8">
        <text>L-tyrosyl-[protein] + ATP = O-(5'-adenylyl)-L-tyrosyl-[protein] + diphosphate</text>
        <dbReference type="Rhea" id="RHEA:54288"/>
        <dbReference type="Rhea" id="RHEA-COMP:10136"/>
        <dbReference type="Rhea" id="RHEA-COMP:13846"/>
        <dbReference type="ChEBI" id="CHEBI:30616"/>
        <dbReference type="ChEBI" id="CHEBI:33019"/>
        <dbReference type="ChEBI" id="CHEBI:46858"/>
        <dbReference type="ChEBI" id="CHEBI:83624"/>
        <dbReference type="EC" id="2.7.7.108"/>
    </reaction>
</comment>
<feature type="active site" description="Proton acceptor" evidence="8">
    <location>
        <position position="257"/>
    </location>
</feature>
<evidence type="ECO:0000256" key="4">
    <source>
        <dbReference type="ARBA" id="ARBA00022723"/>
    </source>
</evidence>
<feature type="binding site" evidence="8">
    <location>
        <position position="92"/>
    </location>
    <ligand>
        <name>ATP</name>
        <dbReference type="ChEBI" id="CHEBI:30616"/>
    </ligand>
</feature>
<keyword evidence="4 8" id="KW-0479">Metal-binding</keyword>
<evidence type="ECO:0000256" key="3">
    <source>
        <dbReference type="ARBA" id="ARBA00022695"/>
    </source>
</evidence>
<feature type="binding site" evidence="8">
    <location>
        <position position="176"/>
    </location>
    <ligand>
        <name>ATP</name>
        <dbReference type="ChEBI" id="CHEBI:30616"/>
    </ligand>
</feature>
<protein>
    <recommendedName>
        <fullName evidence="8">Protein nucleotidyltransferase YdiU</fullName>
        <ecNumber evidence="8">2.7.7.-</ecNumber>
    </recommendedName>
    <alternativeName>
        <fullName evidence="8">Protein adenylyltransferase YdiU</fullName>
        <ecNumber evidence="8">2.7.7.108</ecNumber>
    </alternativeName>
    <alternativeName>
        <fullName evidence="8">Protein uridylyltransferase YdiU</fullName>
        <ecNumber evidence="8">2.7.7.-</ecNumber>
    </alternativeName>
</protein>
<evidence type="ECO:0000256" key="6">
    <source>
        <dbReference type="ARBA" id="ARBA00022840"/>
    </source>
</evidence>
<feature type="binding site" evidence="8">
    <location>
        <position position="93"/>
    </location>
    <ligand>
        <name>ATP</name>
        <dbReference type="ChEBI" id="CHEBI:30616"/>
    </ligand>
</feature>
<organism evidence="9 10">
    <name type="scientific">Glaciecola siphonariae</name>
    <dbReference type="NCBI Taxonomy" id="521012"/>
    <lineage>
        <taxon>Bacteria</taxon>
        <taxon>Pseudomonadati</taxon>
        <taxon>Pseudomonadota</taxon>
        <taxon>Gammaproteobacteria</taxon>
        <taxon>Alteromonadales</taxon>
        <taxon>Alteromonadaceae</taxon>
        <taxon>Glaciecola</taxon>
    </lineage>
</organism>
<name>A0ABV9LTE5_9ALTE</name>
<feature type="binding site" evidence="8">
    <location>
        <position position="267"/>
    </location>
    <ligand>
        <name>ATP</name>
        <dbReference type="ChEBI" id="CHEBI:30616"/>
    </ligand>
</feature>
<feature type="binding site" evidence="8">
    <location>
        <position position="183"/>
    </location>
    <ligand>
        <name>ATP</name>
        <dbReference type="ChEBI" id="CHEBI:30616"/>
    </ligand>
</feature>
<evidence type="ECO:0000313" key="9">
    <source>
        <dbReference type="EMBL" id="MFC4699223.1"/>
    </source>
</evidence>
<comment type="catalytic activity">
    <reaction evidence="8">
        <text>L-seryl-[protein] + UTP = O-(5'-uridylyl)-L-seryl-[protein] + diphosphate</text>
        <dbReference type="Rhea" id="RHEA:64604"/>
        <dbReference type="Rhea" id="RHEA-COMP:9863"/>
        <dbReference type="Rhea" id="RHEA-COMP:16635"/>
        <dbReference type="ChEBI" id="CHEBI:29999"/>
        <dbReference type="ChEBI" id="CHEBI:33019"/>
        <dbReference type="ChEBI" id="CHEBI:46398"/>
        <dbReference type="ChEBI" id="CHEBI:156051"/>
    </reaction>
</comment>
<proteinExistence type="inferred from homology"/>
<keyword evidence="7 8" id="KW-0460">Magnesium</keyword>
<sequence length="523" mass="58116">MTHPPYQLGLNQQFSSRLAECCVEAEALKYPKPQLLYFNEKLASQFDANFPRSDDALAALFSGQEIPTDAKPIAQAYAGHQFGHFNPQLGDGRAMVLGELKNNDGKLFELDLKGSGPTVFSRGGDGKAALGPMLREVLISEAMAAYSVPSTRSLAVVSTGETVYRDPPQAGAVLARTSASQIRIGTFQFFAARDQYDVIKKLVDFSIERHFPELLLPLMQHQTNTALAFLNVCISAQAKLIAQWMGLGFIHGVMNTDNMLIGAETIDYGPCAFMDTYDPKTVFSSIDRNSRYAYMNQPSVTQWNLSRFAETLLPLIADGIDDGGNRDEDSLKEQAIELATQAVQSFIPQYEQTFRLLMCDKLGIDQSLDVDTANLIIDQWQQMLFEQKLDWTLSHYYLTEHVNTHASDKVSEDATAVKSNAVDAANKLLSACSNKAAMKEWLTMRQTHSSKTVEQMKKVNPAIIPRNHLVEEALQLAQKQGDLSAFNALLTNLQSPFEWPSDIKYTQPAGQKFNDEFMTFCGT</sequence>
<evidence type="ECO:0000256" key="5">
    <source>
        <dbReference type="ARBA" id="ARBA00022741"/>
    </source>
</evidence>
<dbReference type="InterPro" id="IPR003846">
    <property type="entry name" value="SelO"/>
</dbReference>
<accession>A0ABV9LTE5</accession>
<reference evidence="10" key="1">
    <citation type="journal article" date="2019" name="Int. J. Syst. Evol. Microbiol.">
        <title>The Global Catalogue of Microorganisms (GCM) 10K type strain sequencing project: providing services to taxonomists for standard genome sequencing and annotation.</title>
        <authorList>
            <consortium name="The Broad Institute Genomics Platform"/>
            <consortium name="The Broad Institute Genome Sequencing Center for Infectious Disease"/>
            <person name="Wu L."/>
            <person name="Ma J."/>
        </authorList>
    </citation>
    <scope>NUCLEOTIDE SEQUENCE [LARGE SCALE GENOMIC DNA]</scope>
    <source>
        <strain evidence="10">KACC 12507</strain>
    </source>
</reference>
<feature type="binding site" evidence="8">
    <location>
        <position position="126"/>
    </location>
    <ligand>
        <name>ATP</name>
        <dbReference type="ChEBI" id="CHEBI:30616"/>
    </ligand>
</feature>
<feature type="binding site" evidence="8">
    <location>
        <position position="267"/>
    </location>
    <ligand>
        <name>Mg(2+)</name>
        <dbReference type="ChEBI" id="CHEBI:18420"/>
    </ligand>
</feature>
<keyword evidence="10" id="KW-1185">Reference proteome</keyword>
<dbReference type="RefSeq" id="WP_382405977.1">
    <property type="nucleotide sequence ID" value="NZ_JBHSGU010000002.1"/>
</dbReference>
<comment type="cofactor">
    <cofactor evidence="8">
        <name>Mg(2+)</name>
        <dbReference type="ChEBI" id="CHEBI:18420"/>
    </cofactor>
    <cofactor evidence="8">
        <name>Mn(2+)</name>
        <dbReference type="ChEBI" id="CHEBI:29035"/>
    </cofactor>
</comment>
<evidence type="ECO:0000313" key="10">
    <source>
        <dbReference type="Proteomes" id="UP001595897"/>
    </source>
</evidence>
<dbReference type="EC" id="2.7.7.-" evidence="8"/>
<comment type="caution">
    <text evidence="9">The sequence shown here is derived from an EMBL/GenBank/DDBJ whole genome shotgun (WGS) entry which is preliminary data.</text>
</comment>
<comment type="catalytic activity">
    <reaction evidence="8">
        <text>L-threonyl-[protein] + ATP = 3-O-(5'-adenylyl)-L-threonyl-[protein] + diphosphate</text>
        <dbReference type="Rhea" id="RHEA:54292"/>
        <dbReference type="Rhea" id="RHEA-COMP:11060"/>
        <dbReference type="Rhea" id="RHEA-COMP:13847"/>
        <dbReference type="ChEBI" id="CHEBI:30013"/>
        <dbReference type="ChEBI" id="CHEBI:30616"/>
        <dbReference type="ChEBI" id="CHEBI:33019"/>
        <dbReference type="ChEBI" id="CHEBI:138113"/>
        <dbReference type="EC" id="2.7.7.108"/>
    </reaction>
</comment>
<comment type="similarity">
    <text evidence="1 8">Belongs to the SELO family.</text>
</comment>
<comment type="catalytic activity">
    <reaction evidence="8">
        <text>L-tyrosyl-[protein] + UTP = O-(5'-uridylyl)-L-tyrosyl-[protein] + diphosphate</text>
        <dbReference type="Rhea" id="RHEA:83887"/>
        <dbReference type="Rhea" id="RHEA-COMP:10136"/>
        <dbReference type="Rhea" id="RHEA-COMP:20238"/>
        <dbReference type="ChEBI" id="CHEBI:33019"/>
        <dbReference type="ChEBI" id="CHEBI:46398"/>
        <dbReference type="ChEBI" id="CHEBI:46858"/>
        <dbReference type="ChEBI" id="CHEBI:90602"/>
    </reaction>
</comment>
<evidence type="ECO:0000256" key="1">
    <source>
        <dbReference type="ARBA" id="ARBA00009747"/>
    </source>
</evidence>
<keyword evidence="5 8" id="KW-0547">Nucleotide-binding</keyword>
<dbReference type="Pfam" id="PF02696">
    <property type="entry name" value="SelO"/>
    <property type="match status" value="1"/>
</dbReference>
<dbReference type="NCBIfam" id="NF000658">
    <property type="entry name" value="PRK00029.1"/>
    <property type="match status" value="1"/>
</dbReference>
<keyword evidence="8" id="KW-0464">Manganese</keyword>
<keyword evidence="6 8" id="KW-0067">ATP-binding</keyword>
<dbReference type="PANTHER" id="PTHR32057:SF14">
    <property type="entry name" value="PROTEIN ADENYLYLTRANSFERASE SELO, MITOCHONDRIAL"/>
    <property type="match status" value="1"/>
</dbReference>
<feature type="binding site" evidence="8">
    <location>
        <position position="90"/>
    </location>
    <ligand>
        <name>ATP</name>
        <dbReference type="ChEBI" id="CHEBI:30616"/>
    </ligand>
</feature>
<dbReference type="HAMAP" id="MF_00692">
    <property type="entry name" value="SelO"/>
    <property type="match status" value="1"/>
</dbReference>
<dbReference type="Proteomes" id="UP001595897">
    <property type="component" value="Unassembled WGS sequence"/>
</dbReference>
<comment type="catalytic activity">
    <reaction evidence="8">
        <text>L-seryl-[protein] + ATP = 3-O-(5'-adenylyl)-L-seryl-[protein] + diphosphate</text>
        <dbReference type="Rhea" id="RHEA:58120"/>
        <dbReference type="Rhea" id="RHEA-COMP:9863"/>
        <dbReference type="Rhea" id="RHEA-COMP:15073"/>
        <dbReference type="ChEBI" id="CHEBI:29999"/>
        <dbReference type="ChEBI" id="CHEBI:30616"/>
        <dbReference type="ChEBI" id="CHEBI:33019"/>
        <dbReference type="ChEBI" id="CHEBI:142516"/>
        <dbReference type="EC" id="2.7.7.108"/>
    </reaction>
</comment>
<evidence type="ECO:0000256" key="8">
    <source>
        <dbReference type="HAMAP-Rule" id="MF_00692"/>
    </source>
</evidence>
<keyword evidence="3 8" id="KW-0548">Nucleotidyltransferase</keyword>
<evidence type="ECO:0000256" key="7">
    <source>
        <dbReference type="ARBA" id="ARBA00022842"/>
    </source>
</evidence>
<dbReference type="EC" id="2.7.7.108" evidence="8"/>
<keyword evidence="2 8" id="KW-0808">Transferase</keyword>
<dbReference type="EMBL" id="JBHSGU010000002">
    <property type="protein sequence ID" value="MFC4699223.1"/>
    <property type="molecule type" value="Genomic_DNA"/>
</dbReference>
<feature type="binding site" evidence="8">
    <location>
        <position position="125"/>
    </location>
    <ligand>
        <name>ATP</name>
        <dbReference type="ChEBI" id="CHEBI:30616"/>
    </ligand>
</feature>
<feature type="binding site" evidence="8">
    <location>
        <position position="258"/>
    </location>
    <ligand>
        <name>Mg(2+)</name>
        <dbReference type="ChEBI" id="CHEBI:18420"/>
    </ligand>
</feature>
<comment type="catalytic activity">
    <reaction evidence="8">
        <text>L-histidyl-[protein] + UTP = N(tele)-(5'-uridylyl)-L-histidyl-[protein] + diphosphate</text>
        <dbReference type="Rhea" id="RHEA:83891"/>
        <dbReference type="Rhea" id="RHEA-COMP:9745"/>
        <dbReference type="Rhea" id="RHEA-COMP:20239"/>
        <dbReference type="ChEBI" id="CHEBI:29979"/>
        <dbReference type="ChEBI" id="CHEBI:33019"/>
        <dbReference type="ChEBI" id="CHEBI:46398"/>
        <dbReference type="ChEBI" id="CHEBI:233474"/>
    </reaction>
</comment>
<evidence type="ECO:0000256" key="2">
    <source>
        <dbReference type="ARBA" id="ARBA00022679"/>
    </source>
</evidence>
<comment type="function">
    <text evidence="8">Nucleotidyltransferase involved in the post-translational modification of proteins. It can catalyze the addition of adenosine monophosphate (AMP) or uridine monophosphate (UMP) to a protein, resulting in modifications known as AMPylation and UMPylation.</text>
</comment>
<gene>
    <name evidence="8" type="primary">ydiU</name>
    <name evidence="8" type="synonym">selO</name>
    <name evidence="9" type="ORF">ACFO4O_03510</name>
</gene>
<dbReference type="PANTHER" id="PTHR32057">
    <property type="entry name" value="PROTEIN ADENYLYLTRANSFERASE SELO, MITOCHONDRIAL"/>
    <property type="match status" value="1"/>
</dbReference>